<dbReference type="PROSITE" id="PS50293">
    <property type="entry name" value="TPR_REGION"/>
    <property type="match status" value="1"/>
</dbReference>
<dbReference type="AlphaFoldDB" id="A0A4S3M495"/>
<keyword evidence="1" id="KW-0802">TPR repeat</keyword>
<keyword evidence="4" id="KW-1185">Reference proteome</keyword>
<proteinExistence type="predicted"/>
<dbReference type="Proteomes" id="UP000305939">
    <property type="component" value="Unassembled WGS sequence"/>
</dbReference>
<feature type="region of interest" description="Disordered" evidence="2">
    <location>
        <begin position="157"/>
        <end position="290"/>
    </location>
</feature>
<dbReference type="Gene3D" id="1.25.40.10">
    <property type="entry name" value="Tetratricopeptide repeat domain"/>
    <property type="match status" value="2"/>
</dbReference>
<dbReference type="EMBL" id="SSMC01000001">
    <property type="protein sequence ID" value="THD70022.1"/>
    <property type="molecule type" value="Genomic_DNA"/>
</dbReference>
<dbReference type="InterPro" id="IPR019734">
    <property type="entry name" value="TPR_rpt"/>
</dbReference>
<dbReference type="InterPro" id="IPR011990">
    <property type="entry name" value="TPR-like_helical_dom_sf"/>
</dbReference>
<dbReference type="Pfam" id="PF13414">
    <property type="entry name" value="TPR_11"/>
    <property type="match status" value="1"/>
</dbReference>
<name>A0A4S3M495_9FLAO</name>
<protein>
    <submittedName>
        <fullName evidence="3">Tetratricopeptide repeat protein</fullName>
    </submittedName>
</protein>
<dbReference type="OrthoDB" id="1525165at2"/>
<evidence type="ECO:0000256" key="2">
    <source>
        <dbReference type="SAM" id="MobiDB-lite"/>
    </source>
</evidence>
<gene>
    <name evidence="3" type="ORF">E7Z59_03880</name>
</gene>
<organism evidence="3 4">
    <name type="scientific">Robertkochia marina</name>
    <dbReference type="NCBI Taxonomy" id="1227945"/>
    <lineage>
        <taxon>Bacteria</taxon>
        <taxon>Pseudomonadati</taxon>
        <taxon>Bacteroidota</taxon>
        <taxon>Flavobacteriia</taxon>
        <taxon>Flavobacteriales</taxon>
        <taxon>Flavobacteriaceae</taxon>
        <taxon>Robertkochia</taxon>
    </lineage>
</organism>
<feature type="repeat" description="TPR" evidence="1">
    <location>
        <begin position="109"/>
        <end position="142"/>
    </location>
</feature>
<accession>A0A4S3M495</accession>
<feature type="compositionally biased region" description="Low complexity" evidence="2">
    <location>
        <begin position="182"/>
        <end position="203"/>
    </location>
</feature>
<feature type="compositionally biased region" description="Basic and acidic residues" evidence="2">
    <location>
        <begin position="265"/>
        <end position="275"/>
    </location>
</feature>
<dbReference type="SUPFAM" id="SSF48452">
    <property type="entry name" value="TPR-like"/>
    <property type="match status" value="1"/>
</dbReference>
<dbReference type="SMART" id="SM00028">
    <property type="entry name" value="TPR"/>
    <property type="match status" value="3"/>
</dbReference>
<dbReference type="RefSeq" id="WP_136335509.1">
    <property type="nucleotide sequence ID" value="NZ_QXMP01000001.1"/>
</dbReference>
<feature type="compositionally biased region" description="Polar residues" evidence="2">
    <location>
        <begin position="246"/>
        <end position="257"/>
    </location>
</feature>
<dbReference type="PROSITE" id="PS50005">
    <property type="entry name" value="TPR"/>
    <property type="match status" value="1"/>
</dbReference>
<evidence type="ECO:0000313" key="4">
    <source>
        <dbReference type="Proteomes" id="UP000305939"/>
    </source>
</evidence>
<evidence type="ECO:0000313" key="3">
    <source>
        <dbReference type="EMBL" id="THD70022.1"/>
    </source>
</evidence>
<sequence length="290" mass="33646">MKKTIIAFFIGLFLQTGGVAVFAQGEELPEDKRSLRQSVDLTYEANSDLVEENFVEAEAKYRKAIAKSQKNTAAPYNLGNAYYNKKSMGEAFMRYKEAGESAETKAERHKVFHNMGNVFMKNKEYQKAVETYKQALRNDPTDEETRYNLALAKEMLEKEQQQNQQNQDDQNQDNQDNKDNQDQQQQQQQDQDQQNQDQQNQDQQEQEGDPNDQGQDQQDKKDEGEGEQEEQQQKKPEQGEGQPQQPRQSQLSPQQIKNILEAMNNEEKKVQEKMNAKKVKGIPVKSEKDW</sequence>
<dbReference type="Pfam" id="PF13432">
    <property type="entry name" value="TPR_16"/>
    <property type="match status" value="1"/>
</dbReference>
<comment type="caution">
    <text evidence="3">The sequence shown here is derived from an EMBL/GenBank/DDBJ whole genome shotgun (WGS) entry which is preliminary data.</text>
</comment>
<evidence type="ECO:0000256" key="1">
    <source>
        <dbReference type="PROSITE-ProRule" id="PRU00339"/>
    </source>
</evidence>
<feature type="compositionally biased region" description="Low complexity" evidence="2">
    <location>
        <begin position="161"/>
        <end position="174"/>
    </location>
</feature>
<reference evidence="3 4" key="1">
    <citation type="submission" date="2019-04" db="EMBL/GenBank/DDBJ databases">
        <title>Draft genome sequence of Robertkochia marina CC-AMO-30D.</title>
        <authorList>
            <person name="Hameed A."/>
            <person name="Lin S.-Y."/>
            <person name="Shahina M."/>
            <person name="Lai W.-A."/>
            <person name="Young C.-C."/>
        </authorList>
    </citation>
    <scope>NUCLEOTIDE SEQUENCE [LARGE SCALE GENOMIC DNA]</scope>
    <source>
        <strain evidence="3 4">CC-AMO-30D</strain>
    </source>
</reference>